<evidence type="ECO:0000256" key="2">
    <source>
        <dbReference type="ARBA" id="ARBA00022771"/>
    </source>
</evidence>
<dbReference type="GO" id="GO:0016567">
    <property type="term" value="P:protein ubiquitination"/>
    <property type="evidence" value="ECO:0007669"/>
    <property type="project" value="TreeGrafter"/>
</dbReference>
<dbReference type="KEGG" id="gtt:GUITHDRAFT_154911"/>
<evidence type="ECO:0000256" key="5">
    <source>
        <dbReference type="SAM" id="MobiDB-lite"/>
    </source>
</evidence>
<gene>
    <name evidence="7" type="ORF">GUITHDRAFT_154911</name>
</gene>
<dbReference type="InterPro" id="IPR001841">
    <property type="entry name" value="Znf_RING"/>
</dbReference>
<dbReference type="PANTHER" id="PTHR15710">
    <property type="entry name" value="E3 UBIQUITIN-PROTEIN LIGASE PRAJA"/>
    <property type="match status" value="1"/>
</dbReference>
<evidence type="ECO:0000256" key="4">
    <source>
        <dbReference type="PROSITE-ProRule" id="PRU00175"/>
    </source>
</evidence>
<dbReference type="GeneID" id="17294325"/>
<dbReference type="SUPFAM" id="SSF57850">
    <property type="entry name" value="RING/U-box"/>
    <property type="match status" value="1"/>
</dbReference>
<dbReference type="PaxDb" id="55529-EKX37563"/>
<dbReference type="RefSeq" id="XP_005824543.1">
    <property type="nucleotide sequence ID" value="XM_005824486.1"/>
</dbReference>
<dbReference type="InterPro" id="IPR013083">
    <property type="entry name" value="Znf_RING/FYVE/PHD"/>
</dbReference>
<dbReference type="Proteomes" id="UP000011087">
    <property type="component" value="Unassembled WGS sequence"/>
</dbReference>
<evidence type="ECO:0000313" key="8">
    <source>
        <dbReference type="EnsemblProtists" id="EKX37563"/>
    </source>
</evidence>
<dbReference type="eggNOG" id="KOG0800">
    <property type="taxonomic scope" value="Eukaryota"/>
</dbReference>
<sequence>MPVSTFNNDEYSDLAILISLEARKKARSIVMLKKYMRRKQMFRRHRCDRSAVAEAKQVSEPATIPPTNDLSIAEDVKPSKDEINSKESEPLPSYQPRPYPGYLNESNVMPRTKAEGRIPPLRQLLTSLKRRPVVDGGLSEYFVGELFRRASKNYRMSRGCPPASSYAIDSLKSDKQQDASSTCAVCQLELEGDTKNMPCGHSFHEECIVPWLQRHNTCPCCRCEVESACPRHNRRHIQRLQGEVREEAVAPVEAVTREWPHPRQAYALIRAVAVSEAKSIDVAYYHCKQMQSSACS</sequence>
<evidence type="ECO:0000313" key="9">
    <source>
        <dbReference type="Proteomes" id="UP000011087"/>
    </source>
</evidence>
<dbReference type="AlphaFoldDB" id="L1IMS9"/>
<dbReference type="Pfam" id="PF13639">
    <property type="entry name" value="zf-RING_2"/>
    <property type="match status" value="1"/>
</dbReference>
<dbReference type="PANTHER" id="PTHR15710:SF243">
    <property type="entry name" value="E3 UBIQUITIN-PROTEIN LIGASE PRAJA-2 ISOFORM X1"/>
    <property type="match status" value="1"/>
</dbReference>
<dbReference type="OrthoDB" id="8062037at2759"/>
<reference evidence="9" key="2">
    <citation type="submission" date="2012-11" db="EMBL/GenBank/DDBJ databases">
        <authorList>
            <person name="Kuo A."/>
            <person name="Curtis B.A."/>
            <person name="Tanifuji G."/>
            <person name="Burki F."/>
            <person name="Gruber A."/>
            <person name="Irimia M."/>
            <person name="Maruyama S."/>
            <person name="Arias M.C."/>
            <person name="Ball S.G."/>
            <person name="Gile G.H."/>
            <person name="Hirakawa Y."/>
            <person name="Hopkins J.F."/>
            <person name="Rensing S.A."/>
            <person name="Schmutz J."/>
            <person name="Symeonidi A."/>
            <person name="Elias M."/>
            <person name="Eveleigh R.J."/>
            <person name="Herman E.K."/>
            <person name="Klute M.J."/>
            <person name="Nakayama T."/>
            <person name="Obornik M."/>
            <person name="Reyes-Prieto A."/>
            <person name="Armbrust E.V."/>
            <person name="Aves S.J."/>
            <person name="Beiko R.G."/>
            <person name="Coutinho P."/>
            <person name="Dacks J.B."/>
            <person name="Durnford D.G."/>
            <person name="Fast N.M."/>
            <person name="Green B.R."/>
            <person name="Grisdale C."/>
            <person name="Hempe F."/>
            <person name="Henrissat B."/>
            <person name="Hoppner M.P."/>
            <person name="Ishida K.-I."/>
            <person name="Kim E."/>
            <person name="Koreny L."/>
            <person name="Kroth P.G."/>
            <person name="Liu Y."/>
            <person name="Malik S.-B."/>
            <person name="Maier U.G."/>
            <person name="McRose D."/>
            <person name="Mock T."/>
            <person name="Neilson J.A."/>
            <person name="Onodera N.T."/>
            <person name="Poole A.M."/>
            <person name="Pritham E.J."/>
            <person name="Richards T.A."/>
            <person name="Rocap G."/>
            <person name="Roy S.W."/>
            <person name="Sarai C."/>
            <person name="Schaack S."/>
            <person name="Shirato S."/>
            <person name="Slamovits C.H."/>
            <person name="Spencer D.F."/>
            <person name="Suzuki S."/>
            <person name="Worden A.Z."/>
            <person name="Zauner S."/>
            <person name="Barry K."/>
            <person name="Bell C."/>
            <person name="Bharti A.K."/>
            <person name="Crow J.A."/>
            <person name="Grimwood J."/>
            <person name="Kramer R."/>
            <person name="Lindquist E."/>
            <person name="Lucas S."/>
            <person name="Salamov A."/>
            <person name="McFadden G.I."/>
            <person name="Lane C.E."/>
            <person name="Keeling P.J."/>
            <person name="Gray M.W."/>
            <person name="Grigoriev I.V."/>
            <person name="Archibald J.M."/>
        </authorList>
    </citation>
    <scope>NUCLEOTIDE SEQUENCE</scope>
    <source>
        <strain evidence="9">CCMP2712</strain>
    </source>
</reference>
<feature type="domain" description="RING-type" evidence="6">
    <location>
        <begin position="183"/>
        <end position="222"/>
    </location>
</feature>
<dbReference type="PROSITE" id="PS50089">
    <property type="entry name" value="ZF_RING_2"/>
    <property type="match status" value="1"/>
</dbReference>
<protein>
    <recommendedName>
        <fullName evidence="6">RING-type domain-containing protein</fullName>
    </recommendedName>
</protein>
<name>L1IMS9_GUITC</name>
<dbReference type="HOGENOM" id="CLU_944765_0_0_1"/>
<dbReference type="SMART" id="SM00184">
    <property type="entry name" value="RING"/>
    <property type="match status" value="1"/>
</dbReference>
<dbReference type="GO" id="GO:0061630">
    <property type="term" value="F:ubiquitin protein ligase activity"/>
    <property type="evidence" value="ECO:0007669"/>
    <property type="project" value="TreeGrafter"/>
</dbReference>
<dbReference type="Gene3D" id="3.30.40.10">
    <property type="entry name" value="Zinc/RING finger domain, C3HC4 (zinc finger)"/>
    <property type="match status" value="1"/>
</dbReference>
<dbReference type="GO" id="GO:0005737">
    <property type="term" value="C:cytoplasm"/>
    <property type="evidence" value="ECO:0007669"/>
    <property type="project" value="TreeGrafter"/>
</dbReference>
<dbReference type="EMBL" id="JH993057">
    <property type="protein sequence ID" value="EKX37563.1"/>
    <property type="molecule type" value="Genomic_DNA"/>
</dbReference>
<dbReference type="GO" id="GO:0008270">
    <property type="term" value="F:zinc ion binding"/>
    <property type="evidence" value="ECO:0007669"/>
    <property type="project" value="UniProtKB-KW"/>
</dbReference>
<organism evidence="7">
    <name type="scientific">Guillardia theta (strain CCMP2712)</name>
    <name type="common">Cryptophyte</name>
    <dbReference type="NCBI Taxonomy" id="905079"/>
    <lineage>
        <taxon>Eukaryota</taxon>
        <taxon>Cryptophyceae</taxon>
        <taxon>Pyrenomonadales</taxon>
        <taxon>Geminigeraceae</taxon>
        <taxon>Guillardia</taxon>
    </lineage>
</organism>
<reference evidence="7 9" key="1">
    <citation type="journal article" date="2012" name="Nature">
        <title>Algal genomes reveal evolutionary mosaicism and the fate of nucleomorphs.</title>
        <authorList>
            <consortium name="DOE Joint Genome Institute"/>
            <person name="Curtis B.A."/>
            <person name="Tanifuji G."/>
            <person name="Burki F."/>
            <person name="Gruber A."/>
            <person name="Irimia M."/>
            <person name="Maruyama S."/>
            <person name="Arias M.C."/>
            <person name="Ball S.G."/>
            <person name="Gile G.H."/>
            <person name="Hirakawa Y."/>
            <person name="Hopkins J.F."/>
            <person name="Kuo A."/>
            <person name="Rensing S.A."/>
            <person name="Schmutz J."/>
            <person name="Symeonidi A."/>
            <person name="Elias M."/>
            <person name="Eveleigh R.J."/>
            <person name="Herman E.K."/>
            <person name="Klute M.J."/>
            <person name="Nakayama T."/>
            <person name="Obornik M."/>
            <person name="Reyes-Prieto A."/>
            <person name="Armbrust E.V."/>
            <person name="Aves S.J."/>
            <person name="Beiko R.G."/>
            <person name="Coutinho P."/>
            <person name="Dacks J.B."/>
            <person name="Durnford D.G."/>
            <person name="Fast N.M."/>
            <person name="Green B.R."/>
            <person name="Grisdale C.J."/>
            <person name="Hempel F."/>
            <person name="Henrissat B."/>
            <person name="Hoppner M.P."/>
            <person name="Ishida K."/>
            <person name="Kim E."/>
            <person name="Koreny L."/>
            <person name="Kroth P.G."/>
            <person name="Liu Y."/>
            <person name="Malik S.B."/>
            <person name="Maier U.G."/>
            <person name="McRose D."/>
            <person name="Mock T."/>
            <person name="Neilson J.A."/>
            <person name="Onodera N.T."/>
            <person name="Poole A.M."/>
            <person name="Pritham E.J."/>
            <person name="Richards T.A."/>
            <person name="Rocap G."/>
            <person name="Roy S.W."/>
            <person name="Sarai C."/>
            <person name="Schaack S."/>
            <person name="Shirato S."/>
            <person name="Slamovits C.H."/>
            <person name="Spencer D.F."/>
            <person name="Suzuki S."/>
            <person name="Worden A.Z."/>
            <person name="Zauner S."/>
            <person name="Barry K."/>
            <person name="Bell C."/>
            <person name="Bharti A.K."/>
            <person name="Crow J.A."/>
            <person name="Grimwood J."/>
            <person name="Kramer R."/>
            <person name="Lindquist E."/>
            <person name="Lucas S."/>
            <person name="Salamov A."/>
            <person name="McFadden G.I."/>
            <person name="Lane C.E."/>
            <person name="Keeling P.J."/>
            <person name="Gray M.W."/>
            <person name="Grigoriev I.V."/>
            <person name="Archibald J.M."/>
        </authorList>
    </citation>
    <scope>NUCLEOTIDE SEQUENCE</scope>
    <source>
        <strain evidence="7 9">CCMP2712</strain>
    </source>
</reference>
<dbReference type="EnsemblProtists" id="EKX37563">
    <property type="protein sequence ID" value="EKX37563"/>
    <property type="gene ID" value="GUITHDRAFT_154911"/>
</dbReference>
<dbReference type="STRING" id="905079.L1IMS9"/>
<evidence type="ECO:0000256" key="1">
    <source>
        <dbReference type="ARBA" id="ARBA00022723"/>
    </source>
</evidence>
<dbReference type="CDD" id="cd16454">
    <property type="entry name" value="RING-H2_PA-TM-RING"/>
    <property type="match status" value="1"/>
</dbReference>
<keyword evidence="9" id="KW-1185">Reference proteome</keyword>
<evidence type="ECO:0000256" key="3">
    <source>
        <dbReference type="ARBA" id="ARBA00022833"/>
    </source>
</evidence>
<evidence type="ECO:0000313" key="7">
    <source>
        <dbReference type="EMBL" id="EKX37563.1"/>
    </source>
</evidence>
<keyword evidence="2 4" id="KW-0863">Zinc-finger</keyword>
<feature type="compositionally biased region" description="Basic and acidic residues" evidence="5">
    <location>
        <begin position="74"/>
        <end position="89"/>
    </location>
</feature>
<reference evidence="8" key="3">
    <citation type="submission" date="2015-06" db="UniProtKB">
        <authorList>
            <consortium name="EnsemblProtists"/>
        </authorList>
    </citation>
    <scope>IDENTIFICATION</scope>
</reference>
<proteinExistence type="predicted"/>
<feature type="region of interest" description="Disordered" evidence="5">
    <location>
        <begin position="51"/>
        <end position="99"/>
    </location>
</feature>
<evidence type="ECO:0000259" key="6">
    <source>
        <dbReference type="PROSITE" id="PS50089"/>
    </source>
</evidence>
<accession>L1IMS9</accession>
<keyword evidence="1" id="KW-0479">Metal-binding</keyword>
<keyword evidence="3" id="KW-0862">Zinc</keyword>